<sequence>MATYEHIAWPGCATKGYSAYRLSVEEMAGCRALQALLVASEDWQEEDDYQDLHPTVSSPDYLMAHPTRVQQGIYILKIIKACHSTPLVLKYSKEPRSNDLQPLMSTDFGLWRYLEGSYDESLTFPRSNAVENGQQQYWADELGNDSERDDIHGKPQPNSAFDGALTFDYNSAEERWKGMHETLPPTKTKDLFSGLPSELRCLIIGHLSANDIAHLRLVTPAYRQLSFSACKTLLLHEMPWLWETRDLNVSDTD</sequence>
<name>A0A1E1M545_RHYSE</name>
<gene>
    <name evidence="1" type="ORF">RSE6_03778</name>
</gene>
<evidence type="ECO:0000313" key="1">
    <source>
        <dbReference type="EMBL" id="CZT43705.1"/>
    </source>
</evidence>
<organism evidence="1 2">
    <name type="scientific">Rhynchosporium secalis</name>
    <name type="common">Barley scald fungus</name>
    <dbReference type="NCBI Taxonomy" id="38038"/>
    <lineage>
        <taxon>Eukaryota</taxon>
        <taxon>Fungi</taxon>
        <taxon>Dikarya</taxon>
        <taxon>Ascomycota</taxon>
        <taxon>Pezizomycotina</taxon>
        <taxon>Leotiomycetes</taxon>
        <taxon>Helotiales</taxon>
        <taxon>Ploettnerulaceae</taxon>
        <taxon>Rhynchosporium</taxon>
    </lineage>
</organism>
<reference evidence="2" key="1">
    <citation type="submission" date="2016-03" db="EMBL/GenBank/DDBJ databases">
        <authorList>
            <person name="Guldener U."/>
        </authorList>
    </citation>
    <scope>NUCLEOTIDE SEQUENCE [LARGE SCALE GENOMIC DNA]</scope>
</reference>
<accession>A0A1E1M545</accession>
<keyword evidence="2" id="KW-1185">Reference proteome</keyword>
<dbReference type="InterPro" id="IPR036047">
    <property type="entry name" value="F-box-like_dom_sf"/>
</dbReference>
<dbReference type="Proteomes" id="UP000177625">
    <property type="component" value="Unassembled WGS sequence"/>
</dbReference>
<proteinExistence type="predicted"/>
<protein>
    <recommendedName>
        <fullName evidence="3">F-box domain-containing protein</fullName>
    </recommendedName>
</protein>
<dbReference type="SUPFAM" id="SSF81383">
    <property type="entry name" value="F-box domain"/>
    <property type="match status" value="1"/>
</dbReference>
<evidence type="ECO:0000313" key="2">
    <source>
        <dbReference type="Proteomes" id="UP000177625"/>
    </source>
</evidence>
<evidence type="ECO:0008006" key="3">
    <source>
        <dbReference type="Google" id="ProtNLM"/>
    </source>
</evidence>
<dbReference type="EMBL" id="FJVC01000146">
    <property type="protein sequence ID" value="CZT43705.1"/>
    <property type="molecule type" value="Genomic_DNA"/>
</dbReference>
<dbReference type="AlphaFoldDB" id="A0A1E1M545"/>